<evidence type="ECO:0000259" key="8">
    <source>
        <dbReference type="Pfam" id="PF00324"/>
    </source>
</evidence>
<dbReference type="PANTHER" id="PTHR43495:SF5">
    <property type="entry name" value="GAMMA-AMINOBUTYRIC ACID PERMEASE"/>
    <property type="match status" value="1"/>
</dbReference>
<feature type="transmembrane region" description="Helical" evidence="7">
    <location>
        <begin position="520"/>
        <end position="537"/>
    </location>
</feature>
<feature type="transmembrane region" description="Helical" evidence="7">
    <location>
        <begin position="48"/>
        <end position="66"/>
    </location>
</feature>
<proteinExistence type="predicted"/>
<accession>A0A0D2J0Y9</accession>
<evidence type="ECO:0000256" key="7">
    <source>
        <dbReference type="SAM" id="Phobius"/>
    </source>
</evidence>
<feature type="transmembrane region" description="Helical" evidence="7">
    <location>
        <begin position="216"/>
        <end position="239"/>
    </location>
</feature>
<feature type="domain" description="Amino acid permease/ SLC12A" evidence="8">
    <location>
        <begin position="19"/>
        <end position="423"/>
    </location>
</feature>
<feature type="transmembrane region" description="Helical" evidence="7">
    <location>
        <begin position="177"/>
        <end position="196"/>
    </location>
</feature>
<dbReference type="GeneID" id="25296527"/>
<evidence type="ECO:0000256" key="4">
    <source>
        <dbReference type="ARBA" id="ARBA00022989"/>
    </source>
</evidence>
<evidence type="ECO:0000313" key="10">
    <source>
        <dbReference type="Proteomes" id="UP000053617"/>
    </source>
</evidence>
<feature type="transmembrane region" description="Helical" evidence="7">
    <location>
        <begin position="487"/>
        <end position="508"/>
    </location>
</feature>
<name>A0A0D2J0Y9_9EURO</name>
<sequence length="614" mass="68798">MDNLTGPHYLKQVLRSWQIFFLSITTVIGTGVFTDYGSVIATAGRGNLIIAVGIVGLTAIALMECLSEMSQLFPCVNPLVEYVHEFVDPELAICAGVAYWFAFSSFLALQLATAASYLGAYTDNLLAKIFIFYVFAPILIVFVNLKNVKVRWLRYAAEFYARVDERKWYANLETAGGFLKICSMIATIMILCFLAGKLGDLDNFGQLALTHYAASLAVNYVSFSFIGVESVAVTTFEAYRTADLRLASQSIAYVTVLIYLLSAVASSMCKDTSYLVGLLRSTTEDGRKMTSFFAVEAARSVKEYTVGNALNGIMIYCALSAANTTVYIASRAMYGFAHHLRRGTARLYGLSNLWVVEKMEYVTDKGVPKWSVWISLCAFGTWLPFSQISSSETAHELLEFFVVNGNVCVIFVWGCQCLAYLRYWIWQVEFRALHVCLAAHEFSRLKQFQNSEYLAKNPWLNRWSRDLDTRGFATLLNLSPIPLQPGLSIFGLTMSFSIFFALSTSPWWGRGASTSEWFRYYLVPVLVPVLWMVLKASRGRSALKERRFGLFVHLSRDPHDFALAITNLRQHLKIDQGTDLSKPATVHEQSSQEMCPLAGGDQEERNSNGNRRIG</sequence>
<dbReference type="Proteomes" id="UP000053617">
    <property type="component" value="Unassembled WGS sequence"/>
</dbReference>
<feature type="transmembrane region" description="Helical" evidence="7">
    <location>
        <begin position="397"/>
        <end position="421"/>
    </location>
</feature>
<feature type="transmembrane region" description="Helical" evidence="7">
    <location>
        <begin position="125"/>
        <end position="145"/>
    </location>
</feature>
<keyword evidence="2" id="KW-0813">Transport</keyword>
<dbReference type="GO" id="GO:0016020">
    <property type="term" value="C:membrane"/>
    <property type="evidence" value="ECO:0007669"/>
    <property type="project" value="UniProtKB-SubCell"/>
</dbReference>
<gene>
    <name evidence="9" type="ORF">Z518_08456</name>
</gene>
<evidence type="ECO:0000256" key="2">
    <source>
        <dbReference type="ARBA" id="ARBA00022448"/>
    </source>
</evidence>
<evidence type="ECO:0000256" key="6">
    <source>
        <dbReference type="SAM" id="MobiDB-lite"/>
    </source>
</evidence>
<dbReference type="GO" id="GO:0055085">
    <property type="term" value="P:transmembrane transport"/>
    <property type="evidence" value="ECO:0007669"/>
    <property type="project" value="InterPro"/>
</dbReference>
<dbReference type="OrthoDB" id="3900342at2759"/>
<feature type="transmembrane region" description="Helical" evidence="7">
    <location>
        <begin position="313"/>
        <end position="334"/>
    </location>
</feature>
<dbReference type="EMBL" id="KN847480">
    <property type="protein sequence ID" value="KIX02515.1"/>
    <property type="molecule type" value="Genomic_DNA"/>
</dbReference>
<dbReference type="RefSeq" id="XP_013269651.1">
    <property type="nucleotide sequence ID" value="XM_013414197.1"/>
</dbReference>
<keyword evidence="5 7" id="KW-0472">Membrane</keyword>
<feature type="transmembrane region" description="Helical" evidence="7">
    <location>
        <begin position="251"/>
        <end position="268"/>
    </location>
</feature>
<dbReference type="PANTHER" id="PTHR43495">
    <property type="entry name" value="GABA PERMEASE"/>
    <property type="match status" value="1"/>
</dbReference>
<keyword evidence="10" id="KW-1185">Reference proteome</keyword>
<evidence type="ECO:0000256" key="5">
    <source>
        <dbReference type="ARBA" id="ARBA00023136"/>
    </source>
</evidence>
<feature type="transmembrane region" description="Helical" evidence="7">
    <location>
        <begin position="20"/>
        <end position="42"/>
    </location>
</feature>
<evidence type="ECO:0000313" key="9">
    <source>
        <dbReference type="EMBL" id="KIX02515.1"/>
    </source>
</evidence>
<dbReference type="VEuPathDB" id="FungiDB:Z518_08456"/>
<dbReference type="Pfam" id="PF00324">
    <property type="entry name" value="AA_permease"/>
    <property type="match status" value="1"/>
</dbReference>
<dbReference type="Gene3D" id="1.20.1740.10">
    <property type="entry name" value="Amino acid/polyamine transporter I"/>
    <property type="match status" value="1"/>
</dbReference>
<dbReference type="HOGENOM" id="CLU_024512_2_0_1"/>
<comment type="subcellular location">
    <subcellularLocation>
        <location evidence="1">Membrane</location>
        <topology evidence="1">Multi-pass membrane protein</topology>
    </subcellularLocation>
</comment>
<evidence type="ECO:0000256" key="3">
    <source>
        <dbReference type="ARBA" id="ARBA00022692"/>
    </source>
</evidence>
<dbReference type="InterPro" id="IPR004841">
    <property type="entry name" value="AA-permease/SLC12A_dom"/>
</dbReference>
<dbReference type="STRING" id="1442369.A0A0D2J0Y9"/>
<keyword evidence="4 7" id="KW-1133">Transmembrane helix</keyword>
<reference evidence="9 10" key="1">
    <citation type="submission" date="2015-01" db="EMBL/GenBank/DDBJ databases">
        <title>The Genome Sequence of Rhinocladiella mackenzie CBS 650.93.</title>
        <authorList>
            <consortium name="The Broad Institute Genomics Platform"/>
            <person name="Cuomo C."/>
            <person name="de Hoog S."/>
            <person name="Gorbushina A."/>
            <person name="Stielow B."/>
            <person name="Teixiera M."/>
            <person name="Abouelleil A."/>
            <person name="Chapman S.B."/>
            <person name="Priest M."/>
            <person name="Young S.K."/>
            <person name="Wortman J."/>
            <person name="Nusbaum C."/>
            <person name="Birren B."/>
        </authorList>
    </citation>
    <scope>NUCLEOTIDE SEQUENCE [LARGE SCALE GENOMIC DNA]</scope>
    <source>
        <strain evidence="9 10">CBS 650.93</strain>
    </source>
</reference>
<feature type="transmembrane region" description="Helical" evidence="7">
    <location>
        <begin position="97"/>
        <end position="119"/>
    </location>
</feature>
<dbReference type="AlphaFoldDB" id="A0A0D2J0Y9"/>
<keyword evidence="3 7" id="KW-0812">Transmembrane</keyword>
<organism evidence="9 10">
    <name type="scientific">Rhinocladiella mackenziei CBS 650.93</name>
    <dbReference type="NCBI Taxonomy" id="1442369"/>
    <lineage>
        <taxon>Eukaryota</taxon>
        <taxon>Fungi</taxon>
        <taxon>Dikarya</taxon>
        <taxon>Ascomycota</taxon>
        <taxon>Pezizomycotina</taxon>
        <taxon>Eurotiomycetes</taxon>
        <taxon>Chaetothyriomycetidae</taxon>
        <taxon>Chaetothyriales</taxon>
        <taxon>Herpotrichiellaceae</taxon>
        <taxon>Rhinocladiella</taxon>
    </lineage>
</organism>
<evidence type="ECO:0000256" key="1">
    <source>
        <dbReference type="ARBA" id="ARBA00004141"/>
    </source>
</evidence>
<protein>
    <recommendedName>
        <fullName evidence="8">Amino acid permease/ SLC12A domain-containing protein</fullName>
    </recommendedName>
</protein>
<feature type="region of interest" description="Disordered" evidence="6">
    <location>
        <begin position="579"/>
        <end position="614"/>
    </location>
</feature>
<feature type="transmembrane region" description="Helical" evidence="7">
    <location>
        <begin position="367"/>
        <end position="385"/>
    </location>
</feature>